<gene>
    <name evidence="5" type="ORF">ISU02_19775</name>
</gene>
<keyword evidence="1" id="KW-0175">Coiled coil</keyword>
<keyword evidence="6" id="KW-1185">Reference proteome</keyword>
<comment type="caution">
    <text evidence="5">The sequence shown here is derived from an EMBL/GenBank/DDBJ whole genome shotgun (WGS) entry which is preliminary data.</text>
</comment>
<evidence type="ECO:0000313" key="6">
    <source>
        <dbReference type="Proteomes" id="UP000614200"/>
    </source>
</evidence>
<keyword evidence="3" id="KW-1133">Transmembrane helix</keyword>
<evidence type="ECO:0000259" key="4">
    <source>
        <dbReference type="Pfam" id="PF14242"/>
    </source>
</evidence>
<protein>
    <submittedName>
        <fullName evidence="5">DUF4342 domain-containing protein</fullName>
    </submittedName>
</protein>
<proteinExistence type="predicted"/>
<dbReference type="Proteomes" id="UP000614200">
    <property type="component" value="Unassembled WGS sequence"/>
</dbReference>
<dbReference type="Gene3D" id="1.10.8.10">
    <property type="entry name" value="DNA helicase RuvA subunit, C-terminal domain"/>
    <property type="match status" value="1"/>
</dbReference>
<keyword evidence="3" id="KW-0472">Membrane</keyword>
<dbReference type="Pfam" id="PF14242">
    <property type="entry name" value="DUF4342"/>
    <property type="match status" value="1"/>
</dbReference>
<dbReference type="EMBL" id="JADKNH010000015">
    <property type="protein sequence ID" value="MBF4695339.1"/>
    <property type="molecule type" value="Genomic_DNA"/>
</dbReference>
<accession>A0ABR9ZY09</accession>
<sequence>MSVSLEKIDMLMERANISYKEAKEALEKYDGDMVEALIYLEDAHKTGPKPSSANSNQRQYRHQRRQYSQRPQNDFFEDMKKFFDKMHKTSFVIGKKNKKVLDIPLTVAAIIILLTLPVSLILLVLPYVFGYKIVILDPKGSKVKVEDAFQFNEETVVEKEPEDRRS</sequence>
<name>A0ABR9ZY09_9FIRM</name>
<organism evidence="5 6">
    <name type="scientific">Fusibacter ferrireducens</name>
    <dbReference type="NCBI Taxonomy" id="2785058"/>
    <lineage>
        <taxon>Bacteria</taxon>
        <taxon>Bacillati</taxon>
        <taxon>Bacillota</taxon>
        <taxon>Clostridia</taxon>
        <taxon>Eubacteriales</taxon>
        <taxon>Eubacteriales Family XII. Incertae Sedis</taxon>
        <taxon>Fusibacter</taxon>
    </lineage>
</organism>
<dbReference type="InterPro" id="IPR025642">
    <property type="entry name" value="DUF4342"/>
</dbReference>
<reference evidence="5 6" key="1">
    <citation type="submission" date="2020-11" db="EMBL/GenBank/DDBJ databases">
        <title>Fusibacter basophilias sp. nov.</title>
        <authorList>
            <person name="Qiu D."/>
        </authorList>
    </citation>
    <scope>NUCLEOTIDE SEQUENCE [LARGE SCALE GENOMIC DNA]</scope>
    <source>
        <strain evidence="5 6">Q10-2</strain>
    </source>
</reference>
<evidence type="ECO:0000256" key="1">
    <source>
        <dbReference type="SAM" id="Coils"/>
    </source>
</evidence>
<dbReference type="CDD" id="cd14360">
    <property type="entry name" value="UBA_NAC_like_bac"/>
    <property type="match status" value="1"/>
</dbReference>
<evidence type="ECO:0000313" key="5">
    <source>
        <dbReference type="EMBL" id="MBF4695339.1"/>
    </source>
</evidence>
<keyword evidence="3" id="KW-0812">Transmembrane</keyword>
<evidence type="ECO:0000256" key="2">
    <source>
        <dbReference type="SAM" id="MobiDB-lite"/>
    </source>
</evidence>
<dbReference type="SUPFAM" id="SSF46934">
    <property type="entry name" value="UBA-like"/>
    <property type="match status" value="1"/>
</dbReference>
<feature type="domain" description="DUF4342" evidence="4">
    <location>
        <begin position="71"/>
        <end position="135"/>
    </location>
</feature>
<feature type="transmembrane region" description="Helical" evidence="3">
    <location>
        <begin position="105"/>
        <end position="129"/>
    </location>
</feature>
<feature type="coiled-coil region" evidence="1">
    <location>
        <begin position="5"/>
        <end position="32"/>
    </location>
</feature>
<evidence type="ECO:0000256" key="3">
    <source>
        <dbReference type="SAM" id="Phobius"/>
    </source>
</evidence>
<feature type="region of interest" description="Disordered" evidence="2">
    <location>
        <begin position="45"/>
        <end position="69"/>
    </location>
</feature>
<dbReference type="RefSeq" id="WP_194703579.1">
    <property type="nucleotide sequence ID" value="NZ_JADKNH010000015.1"/>
</dbReference>
<dbReference type="InterPro" id="IPR009060">
    <property type="entry name" value="UBA-like_sf"/>
</dbReference>